<keyword evidence="2" id="KW-0732">Signal</keyword>
<dbReference type="PANTHER" id="PTHR43308">
    <property type="entry name" value="OUTER MEMBRANE PROTEIN ALPHA-RELATED"/>
    <property type="match status" value="1"/>
</dbReference>
<gene>
    <name evidence="4" type="ORF">LKE05_01105</name>
</gene>
<keyword evidence="1" id="KW-0677">Repeat</keyword>
<dbReference type="InterPro" id="IPR051465">
    <property type="entry name" value="Cell_Envelope_Struct_Comp"/>
</dbReference>
<organism evidence="4 5">
    <name type="scientific">Hominilimicola fabiformis</name>
    <dbReference type="NCBI Taxonomy" id="2885356"/>
    <lineage>
        <taxon>Bacteria</taxon>
        <taxon>Bacillati</taxon>
        <taxon>Bacillota</taxon>
        <taxon>Clostridia</taxon>
        <taxon>Eubacteriales</taxon>
        <taxon>Oscillospiraceae</taxon>
        <taxon>Hominilimicola</taxon>
    </lineage>
</organism>
<sequence>MKKLTAILTSLIMTLSVICQTSVFAAFSDVGDDNTYKDAITTLTKLKVIDGYEDGTFKPDGQITRAEFTKLIVFILGYKDLAYDSSDFTDVDASHWAKNYIQTAYNLGIIAGMGDGTFAPDAPVTYEQALKMVVCTLGYVQFAENLGEWPEGFIKQANTLDLTKKVNSTGYSEGATRGMIAQVLYNALEIPIYENNGYNWVATEKTLMQDYLKVKKLKGTLVGVEDYLTEDCKQDLNESEMAILPNDSSDLVKIDFSEFTSNVTDISKYLGNTITVYYEQLTDKDDRKLIIIDDETTKNSEIKLDYEDLNSFSGNSLKYYDSSSKLKTVKLKEDELTVRYNGKLVAKNETVTLTNPTTKQEETFSREEALEQWLTPDTDYTIYGDVKLTDNGDDGTIDMIQINNYDTIVAYATPTTTDYRITDKLVTGNYLILDPQASDYTYTITKNGSEIPVTSISANDVILYTKSLDGSYYTLLVTNNPVKGSITSIGSNGDKMTIGGKSYKIGSKCEAYINDKDGKTLKTGVSGTFYLDAFNTAVFGTLEQTAVIPYAYITNAFIDRDEGGKIYITAYAPTVSASSASSYPVKDKVKFNGASIKSELIIDKLKASADYTNDDTELADQIYGAGKTPTLTGFSQPARVTITNGEVTQIVALTSDALQTQNDDKEQIAKCKAADKYTYSSNSFSLNGKTAFSINSSTVVLYVPADRTQREKYAKKTASSAFTTGDTYYVEAYDISSSKVAGLLVLYGNDGTLTSVKKDTNFSIVSTLPESVYNEVKDDSVLQFSVFAGSNTEKAWTTYDRTEFADVQVGDVIQFAYDSDQLAQGRINNIKFADIAEVLDGKTYDGKKFNWEEEQDPTEDNNYQKYKFDYRFKKNGTDEDEVYNSTSTGTVPYSRACMYNISQVLTDEKKIYVTKTGFENVDGTYTLDDSDYEEITVNASTKIVRMDEDRDEISRYVDNTTTDLSINDLKDAKNYGEDCSKVLVCSSKGTAKLIVIYN</sequence>
<dbReference type="RefSeq" id="WP_308455664.1">
    <property type="nucleotide sequence ID" value="NZ_JAJEQM010000001.1"/>
</dbReference>
<accession>A0AAE3DWF8</accession>
<evidence type="ECO:0000256" key="1">
    <source>
        <dbReference type="ARBA" id="ARBA00022737"/>
    </source>
</evidence>
<evidence type="ECO:0000313" key="4">
    <source>
        <dbReference type="EMBL" id="MCC2209399.1"/>
    </source>
</evidence>
<proteinExistence type="predicted"/>
<reference evidence="4 5" key="1">
    <citation type="submission" date="2021-10" db="EMBL/GenBank/DDBJ databases">
        <title>Anaerobic single-cell dispensing facilitates the cultivation of human gut bacteria.</title>
        <authorList>
            <person name="Afrizal A."/>
        </authorList>
    </citation>
    <scope>NUCLEOTIDE SEQUENCE [LARGE SCALE GENOMIC DNA]</scope>
    <source>
        <strain evidence="4 5">CLA-AA-H232</strain>
    </source>
</reference>
<feature type="domain" description="SLH" evidence="3">
    <location>
        <begin position="84"/>
        <end position="147"/>
    </location>
</feature>
<keyword evidence="5" id="KW-1185">Reference proteome</keyword>
<feature type="signal peptide" evidence="2">
    <location>
        <begin position="1"/>
        <end position="25"/>
    </location>
</feature>
<dbReference type="PROSITE" id="PS51272">
    <property type="entry name" value="SLH"/>
    <property type="match status" value="2"/>
</dbReference>
<feature type="domain" description="SLH" evidence="3">
    <location>
        <begin position="23"/>
        <end position="82"/>
    </location>
</feature>
<dbReference type="AlphaFoldDB" id="A0AAE3DWF8"/>
<dbReference type="EMBL" id="JAJEQM010000001">
    <property type="protein sequence ID" value="MCC2209399.1"/>
    <property type="molecule type" value="Genomic_DNA"/>
</dbReference>
<dbReference type="InterPro" id="IPR001119">
    <property type="entry name" value="SLH_dom"/>
</dbReference>
<protein>
    <submittedName>
        <fullName evidence="4">S-layer homology domain-containing protein</fullName>
    </submittedName>
</protein>
<name>A0AAE3DWF8_9FIRM</name>
<evidence type="ECO:0000313" key="5">
    <source>
        <dbReference type="Proteomes" id="UP001198242"/>
    </source>
</evidence>
<dbReference type="PANTHER" id="PTHR43308:SF5">
    <property type="entry name" value="S-LAYER PROTEIN _ PEPTIDOGLYCAN ENDO-BETA-N-ACETYLGLUCOSAMINIDASE"/>
    <property type="match status" value="1"/>
</dbReference>
<evidence type="ECO:0000256" key="2">
    <source>
        <dbReference type="SAM" id="SignalP"/>
    </source>
</evidence>
<evidence type="ECO:0000259" key="3">
    <source>
        <dbReference type="PROSITE" id="PS51272"/>
    </source>
</evidence>
<feature type="chain" id="PRO_5042117453" evidence="2">
    <location>
        <begin position="26"/>
        <end position="998"/>
    </location>
</feature>
<comment type="caution">
    <text evidence="4">The sequence shown here is derived from an EMBL/GenBank/DDBJ whole genome shotgun (WGS) entry which is preliminary data.</text>
</comment>
<dbReference type="Pfam" id="PF00395">
    <property type="entry name" value="SLH"/>
    <property type="match status" value="2"/>
</dbReference>
<dbReference type="Proteomes" id="UP001198242">
    <property type="component" value="Unassembled WGS sequence"/>
</dbReference>